<evidence type="ECO:0000256" key="2">
    <source>
        <dbReference type="ARBA" id="ARBA00023315"/>
    </source>
</evidence>
<accession>A0A101FWW8</accession>
<dbReference type="PROSITE" id="PS51186">
    <property type="entry name" value="GNAT"/>
    <property type="match status" value="1"/>
</dbReference>
<dbReference type="CDD" id="cd04301">
    <property type="entry name" value="NAT_SF"/>
    <property type="match status" value="1"/>
</dbReference>
<dbReference type="InterPro" id="IPR000182">
    <property type="entry name" value="GNAT_dom"/>
</dbReference>
<feature type="domain" description="N-acetyltransferase" evidence="3">
    <location>
        <begin position="13"/>
        <end position="182"/>
    </location>
</feature>
<dbReference type="EMBL" id="LGFU01000118">
    <property type="protein sequence ID" value="KUK45904.1"/>
    <property type="molecule type" value="Genomic_DNA"/>
</dbReference>
<dbReference type="Gene3D" id="3.40.630.30">
    <property type="match status" value="1"/>
</dbReference>
<evidence type="ECO:0000313" key="5">
    <source>
        <dbReference type="Proteomes" id="UP000064249"/>
    </source>
</evidence>
<dbReference type="Pfam" id="PF00583">
    <property type="entry name" value="Acetyltransf_1"/>
    <property type="match status" value="1"/>
</dbReference>
<protein>
    <recommendedName>
        <fullName evidence="3">N-acetyltransferase domain-containing protein</fullName>
    </recommendedName>
</protein>
<dbReference type="AlphaFoldDB" id="A0A101FWW8"/>
<dbReference type="InterPro" id="IPR016181">
    <property type="entry name" value="Acyl_CoA_acyltransferase"/>
</dbReference>
<dbReference type="Proteomes" id="UP000064249">
    <property type="component" value="Unassembled WGS sequence"/>
</dbReference>
<dbReference type="SUPFAM" id="SSF55729">
    <property type="entry name" value="Acyl-CoA N-acyltransferases (Nat)"/>
    <property type="match status" value="1"/>
</dbReference>
<sequence>MLASTSQQNLTHSRIRKLDISRDLDQVADLIERCFPIHLDYDGQTYIKEMRKTARDMRLLGWLSNLSDLSSNKAPGFIWEEEGRIIANLSIIPFKDQGKEICLIANVAVDPDYRRMGIARELTNFALAFLRRIHVSQVWLQVRDDNPAACQLYRSTGFEAHTVRTTWRIRPSKLIPYAKMKEKRIYLRRREGEDWREQKQWLGLSYPSTIRWNLPVNFNRFEPGFLQSFSNFLDGVHLRHWGVDYGGEFSGSITWQKTKNYANNLWLAFPEDRESLVLPYALNKLMKRLSGRHPVSIDYPKGRFESEFTALGFENFRSLIWMKQNL</sequence>
<evidence type="ECO:0000256" key="1">
    <source>
        <dbReference type="ARBA" id="ARBA00022679"/>
    </source>
</evidence>
<gene>
    <name evidence="4" type="ORF">XD73_1220</name>
</gene>
<organism evidence="4 5">
    <name type="scientific">Anaerolinea thermophila</name>
    <dbReference type="NCBI Taxonomy" id="167964"/>
    <lineage>
        <taxon>Bacteria</taxon>
        <taxon>Bacillati</taxon>
        <taxon>Chloroflexota</taxon>
        <taxon>Anaerolineae</taxon>
        <taxon>Anaerolineales</taxon>
        <taxon>Anaerolineaceae</taxon>
        <taxon>Anaerolinea</taxon>
    </lineage>
</organism>
<dbReference type="PANTHER" id="PTHR43877">
    <property type="entry name" value="AMINOALKYLPHOSPHONATE N-ACETYLTRANSFERASE-RELATED-RELATED"/>
    <property type="match status" value="1"/>
</dbReference>
<keyword evidence="1" id="KW-0808">Transferase</keyword>
<reference evidence="4 5" key="1">
    <citation type="journal article" date="2015" name="MBio">
        <title>Genome-Resolved Metagenomic Analysis Reveals Roles for Candidate Phyla and Other Microbial Community Members in Biogeochemical Transformations in Oil Reservoirs.</title>
        <authorList>
            <person name="Hu P."/>
            <person name="Tom L."/>
            <person name="Singh A."/>
            <person name="Thomas B.C."/>
            <person name="Baker B.J."/>
            <person name="Piceno Y.M."/>
            <person name="Andersen G.L."/>
            <person name="Banfield J.F."/>
        </authorList>
    </citation>
    <scope>NUCLEOTIDE SEQUENCE [LARGE SCALE GENOMIC DNA]</scope>
    <source>
        <strain evidence="4">46_16</strain>
    </source>
</reference>
<dbReference type="GO" id="GO:0016747">
    <property type="term" value="F:acyltransferase activity, transferring groups other than amino-acyl groups"/>
    <property type="evidence" value="ECO:0007669"/>
    <property type="project" value="InterPro"/>
</dbReference>
<comment type="caution">
    <text evidence="4">The sequence shown here is derived from an EMBL/GenBank/DDBJ whole genome shotgun (WGS) entry which is preliminary data.</text>
</comment>
<proteinExistence type="predicted"/>
<evidence type="ECO:0000259" key="3">
    <source>
        <dbReference type="PROSITE" id="PS51186"/>
    </source>
</evidence>
<dbReference type="InterPro" id="IPR050832">
    <property type="entry name" value="Bact_Acetyltransf"/>
</dbReference>
<evidence type="ECO:0000313" key="4">
    <source>
        <dbReference type="EMBL" id="KUK45904.1"/>
    </source>
</evidence>
<keyword evidence="2" id="KW-0012">Acyltransferase</keyword>
<name>A0A101FWW8_9CHLR</name>